<dbReference type="AlphaFoldDB" id="F4XJC9"/>
<keyword evidence="4" id="KW-1185">Reference proteome</keyword>
<evidence type="ECO:0008006" key="5">
    <source>
        <dbReference type="Google" id="ProtNLM"/>
    </source>
</evidence>
<dbReference type="EMBL" id="GL890823">
    <property type="protein sequence ID" value="EGJ35209.1"/>
    <property type="molecule type" value="Genomic_DNA"/>
</dbReference>
<feature type="coiled-coil region" evidence="1">
    <location>
        <begin position="15"/>
        <end position="42"/>
    </location>
</feature>
<reference evidence="4" key="1">
    <citation type="journal article" date="2011" name="Proc. Natl. Acad. Sci. U.S.A.">
        <title>Genomic insights into the physiology and ecology of the marine filamentous cyanobacterium Lyngbya majuscula.</title>
        <authorList>
            <person name="Jones A.C."/>
            <person name="Monroe E.A."/>
            <person name="Podell S."/>
            <person name="Hess W.R."/>
            <person name="Klages S."/>
            <person name="Esquenazi E."/>
            <person name="Niessen S."/>
            <person name="Hoover H."/>
            <person name="Rothmann M."/>
            <person name="Lasken R.S."/>
            <person name="Yates J.R.III."/>
            <person name="Reinhardt R."/>
            <person name="Kube M."/>
            <person name="Burkart M.D."/>
            <person name="Allen E.E."/>
            <person name="Dorrestein P.C."/>
            <person name="Gerwick W.H."/>
            <person name="Gerwick L."/>
        </authorList>
    </citation>
    <scope>NUCLEOTIDE SEQUENCE [LARGE SCALE GENOMIC DNA]</scope>
    <source>
        <strain evidence="4">3L</strain>
    </source>
</reference>
<name>F4XJC9_9CYAN</name>
<evidence type="ECO:0000256" key="1">
    <source>
        <dbReference type="SAM" id="Coils"/>
    </source>
</evidence>
<evidence type="ECO:0000313" key="2">
    <source>
        <dbReference type="EMBL" id="EGJ30465.1"/>
    </source>
</evidence>
<proteinExistence type="predicted"/>
<evidence type="ECO:0000313" key="4">
    <source>
        <dbReference type="Proteomes" id="UP000003959"/>
    </source>
</evidence>
<evidence type="ECO:0000313" key="3">
    <source>
        <dbReference type="EMBL" id="EGJ35209.1"/>
    </source>
</evidence>
<dbReference type="EMBL" id="GL890953">
    <property type="protein sequence ID" value="EGJ30465.1"/>
    <property type="molecule type" value="Genomic_DNA"/>
</dbReference>
<dbReference type="eggNOG" id="COG3335">
    <property type="taxonomic scope" value="Bacteria"/>
</dbReference>
<keyword evidence="1" id="KW-0175">Coiled coil</keyword>
<accession>F4XJC9</accession>
<sequence length="75" mass="8737">MNAETELSVLSQQCLDRRIATVEELKNELDAWQQERNSSSAKVVWRFTTEDARVKLKHLYPVFELDEDLESNAPN</sequence>
<reference evidence="3" key="2">
    <citation type="journal article" date="2011" name="Proc. Natl. Acad. Sci. U.S.A.">
        <title>Genomic insights into the physiology and ecology of the marine filamentous cyanobacterium Lyngbya majuscula.</title>
        <authorList>
            <person name="Jones A.C."/>
            <person name="Monroe E.A."/>
            <person name="Podell S."/>
            <person name="Hess W.R."/>
            <person name="Klages S."/>
            <person name="Esquenazi E."/>
            <person name="Niessen S."/>
            <person name="Hoover H."/>
            <person name="Rothmann M."/>
            <person name="Lasken R.S."/>
            <person name="Yates J.R.III."/>
            <person name="Reinhardt R."/>
            <person name="Kube M."/>
            <person name="Burkart M.D."/>
            <person name="Allen E.E."/>
            <person name="Dorrestein P.C."/>
            <person name="Gerwick W.H."/>
            <person name="Gerwick L."/>
        </authorList>
    </citation>
    <scope>NUCLEOTIDE SEQUENCE</scope>
    <source>
        <strain evidence="3">3L</strain>
    </source>
</reference>
<protein>
    <recommendedName>
        <fullName evidence="5">Transposase</fullName>
    </recommendedName>
</protein>
<organism evidence="3 4">
    <name type="scientific">Moorena producens 3L</name>
    <dbReference type="NCBI Taxonomy" id="489825"/>
    <lineage>
        <taxon>Bacteria</taxon>
        <taxon>Bacillati</taxon>
        <taxon>Cyanobacteriota</taxon>
        <taxon>Cyanophyceae</taxon>
        <taxon>Coleofasciculales</taxon>
        <taxon>Coleofasciculaceae</taxon>
        <taxon>Moorena</taxon>
    </lineage>
</organism>
<gene>
    <name evidence="3" type="ORF">LYNGBM3L_06180</name>
    <name evidence="2" type="ORF">LYNGBM3L_49730</name>
</gene>
<dbReference type="Proteomes" id="UP000003959">
    <property type="component" value="Unassembled WGS sequence"/>
</dbReference>
<dbReference type="HOGENOM" id="CLU_190665_0_0_3"/>